<accession>A0A4R6TY36</accession>
<dbReference type="PANTHER" id="PTHR37166:SF1">
    <property type="entry name" value="PROTEIN FLAG"/>
    <property type="match status" value="1"/>
</dbReference>
<dbReference type="InterPro" id="IPR005186">
    <property type="entry name" value="FlaG"/>
</dbReference>
<evidence type="ECO:0000313" key="2">
    <source>
        <dbReference type="Proteomes" id="UP000295632"/>
    </source>
</evidence>
<dbReference type="OrthoDB" id="9799867at2"/>
<keyword evidence="1" id="KW-0966">Cell projection</keyword>
<evidence type="ECO:0000313" key="1">
    <source>
        <dbReference type="EMBL" id="TDQ36939.1"/>
    </source>
</evidence>
<dbReference type="Proteomes" id="UP000295632">
    <property type="component" value="Unassembled WGS sequence"/>
</dbReference>
<dbReference type="SUPFAM" id="SSF160214">
    <property type="entry name" value="FlaG-like"/>
    <property type="match status" value="1"/>
</dbReference>
<gene>
    <name evidence="1" type="ORF">EV213_11532</name>
</gene>
<keyword evidence="1" id="KW-0969">Cilium</keyword>
<dbReference type="InterPro" id="IPR035924">
    <property type="entry name" value="FlaG-like_sf"/>
</dbReference>
<dbReference type="Gene3D" id="3.30.160.170">
    <property type="entry name" value="FlaG-like"/>
    <property type="match status" value="1"/>
</dbReference>
<protein>
    <submittedName>
        <fullName evidence="1">Flagellar protein FlaG</fullName>
    </submittedName>
</protein>
<dbReference type="NCBIfam" id="NF005834">
    <property type="entry name" value="PRK07738.1"/>
    <property type="match status" value="1"/>
</dbReference>
<dbReference type="Pfam" id="PF03646">
    <property type="entry name" value="FlaG"/>
    <property type="match status" value="1"/>
</dbReference>
<dbReference type="PANTHER" id="PTHR37166">
    <property type="entry name" value="PROTEIN FLAG"/>
    <property type="match status" value="1"/>
</dbReference>
<organism evidence="1 2">
    <name type="scientific">Aureibacillus halotolerans</name>
    <dbReference type="NCBI Taxonomy" id="1508390"/>
    <lineage>
        <taxon>Bacteria</taxon>
        <taxon>Bacillati</taxon>
        <taxon>Bacillota</taxon>
        <taxon>Bacilli</taxon>
        <taxon>Bacillales</taxon>
        <taxon>Bacillaceae</taxon>
        <taxon>Aureibacillus</taxon>
    </lineage>
</organism>
<keyword evidence="2" id="KW-1185">Reference proteome</keyword>
<dbReference type="EMBL" id="SNYJ01000015">
    <property type="protein sequence ID" value="TDQ36939.1"/>
    <property type="molecule type" value="Genomic_DNA"/>
</dbReference>
<dbReference type="AlphaFoldDB" id="A0A4R6TY36"/>
<name>A0A4R6TY36_9BACI</name>
<dbReference type="RefSeq" id="WP_133581445.1">
    <property type="nucleotide sequence ID" value="NZ_SNYJ01000015.1"/>
</dbReference>
<proteinExistence type="predicted"/>
<reference evidence="1 2" key="1">
    <citation type="submission" date="2019-03" db="EMBL/GenBank/DDBJ databases">
        <title>Genomic Encyclopedia of Type Strains, Phase IV (KMG-IV): sequencing the most valuable type-strain genomes for metagenomic binning, comparative biology and taxonomic classification.</title>
        <authorList>
            <person name="Goeker M."/>
        </authorList>
    </citation>
    <scope>NUCLEOTIDE SEQUENCE [LARGE SCALE GENOMIC DNA]</scope>
    <source>
        <strain evidence="1 2">DSM 28697</strain>
    </source>
</reference>
<keyword evidence="1" id="KW-0282">Flagellum</keyword>
<comment type="caution">
    <text evidence="1">The sequence shown here is derived from an EMBL/GenBank/DDBJ whole genome shotgun (WGS) entry which is preliminary data.</text>
</comment>
<sequence length="111" mass="12663">MDIHSIPPVSVRGNDFSLQQQFSDATTTMQGQRDILPSTEQAKAVVDSLNELMKPLHTHVQFKMHDKLNEYYITLIDTATEEVVKEIPPKKLLDAYYAMLVRFGVLVDEKV</sequence>